<dbReference type="CDD" id="cd21175">
    <property type="entry name" value="LPMO_AA9"/>
    <property type="match status" value="1"/>
</dbReference>
<evidence type="ECO:0000256" key="10">
    <source>
        <dbReference type="ARBA" id="ARBA00023180"/>
    </source>
</evidence>
<dbReference type="GO" id="GO:0005576">
    <property type="term" value="C:extracellular region"/>
    <property type="evidence" value="ECO:0007669"/>
    <property type="project" value="UniProtKB-SubCell"/>
</dbReference>
<evidence type="ECO:0000256" key="1">
    <source>
        <dbReference type="ARBA" id="ARBA00001973"/>
    </source>
</evidence>
<dbReference type="InterPro" id="IPR000254">
    <property type="entry name" value="CBD"/>
</dbReference>
<keyword evidence="10" id="KW-0325">Glycoprotein</keyword>
<dbReference type="InterPro" id="IPR049892">
    <property type="entry name" value="AA9"/>
</dbReference>
<feature type="signal peptide" evidence="12">
    <location>
        <begin position="1"/>
        <end position="19"/>
    </location>
</feature>
<comment type="subcellular location">
    <subcellularLocation>
        <location evidence="2 11">Secreted</location>
    </subcellularLocation>
</comment>
<keyword evidence="6" id="KW-0560">Oxidoreductase</keyword>
<keyword evidence="11" id="KW-0136">Cellulose degradation</keyword>
<proteinExistence type="predicted"/>
<keyword evidence="3 11" id="KW-0964">Secreted</keyword>
<dbReference type="InterPro" id="IPR005103">
    <property type="entry name" value="AA9_LPMO"/>
</dbReference>
<evidence type="ECO:0000256" key="4">
    <source>
        <dbReference type="ARBA" id="ARBA00022723"/>
    </source>
</evidence>
<dbReference type="Proteomes" id="UP000178912">
    <property type="component" value="Unassembled WGS sequence"/>
</dbReference>
<comment type="function">
    <text evidence="11">Lytic polysaccharide monooxygenase (LMPO) that depolymerizes crystalline and amorphous polysaccharides via the oxidation of scissile alpha- or beta-(1-4)-glycosidic bonds, yielding C1 and/or C4 oxidation products. Catalysis by LPMOs requires the reduction of the active-site copper from Cu(II) to Cu(I) by a reducing agent and H(2)O(2) or O(2) as a cosubstrate.</text>
</comment>
<dbReference type="SUPFAM" id="SSF57180">
    <property type="entry name" value="Cellulose-binding domain"/>
    <property type="match status" value="1"/>
</dbReference>
<dbReference type="PANTHER" id="PTHR33353:SF11">
    <property type="entry name" value="GLYCOSYLHYDROLASE FAMILY 61-7 PROTEIN"/>
    <property type="match status" value="1"/>
</dbReference>
<dbReference type="Pfam" id="PF03443">
    <property type="entry name" value="AA9"/>
    <property type="match status" value="1"/>
</dbReference>
<dbReference type="AlphaFoldDB" id="A0A1E1LP16"/>
<dbReference type="EMBL" id="FJUX01000156">
    <property type="protein sequence ID" value="CZT12225.1"/>
    <property type="molecule type" value="Genomic_DNA"/>
</dbReference>
<dbReference type="PANTHER" id="PTHR33353">
    <property type="entry name" value="PUTATIVE (AFU_ORTHOLOGUE AFUA_1G12560)-RELATED"/>
    <property type="match status" value="1"/>
</dbReference>
<evidence type="ECO:0000313" key="14">
    <source>
        <dbReference type="EMBL" id="CZT12225.1"/>
    </source>
</evidence>
<evidence type="ECO:0000256" key="8">
    <source>
        <dbReference type="ARBA" id="ARBA00023033"/>
    </source>
</evidence>
<evidence type="ECO:0000256" key="6">
    <source>
        <dbReference type="ARBA" id="ARBA00023002"/>
    </source>
</evidence>
<keyword evidence="11" id="KW-0119">Carbohydrate metabolism</keyword>
<organism evidence="14 15">
    <name type="scientific">Rhynchosporium agropyri</name>
    <dbReference type="NCBI Taxonomy" id="914238"/>
    <lineage>
        <taxon>Eukaryota</taxon>
        <taxon>Fungi</taxon>
        <taxon>Dikarya</taxon>
        <taxon>Ascomycota</taxon>
        <taxon>Pezizomycotina</taxon>
        <taxon>Leotiomycetes</taxon>
        <taxon>Helotiales</taxon>
        <taxon>Ploettnerulaceae</taxon>
        <taxon>Rhynchosporium</taxon>
    </lineage>
</organism>
<dbReference type="GO" id="GO:0030245">
    <property type="term" value="P:cellulose catabolic process"/>
    <property type="evidence" value="ECO:0007669"/>
    <property type="project" value="UniProtKB-UniRule"/>
</dbReference>
<keyword evidence="11" id="KW-0624">Polysaccharide degradation</keyword>
<dbReference type="GO" id="GO:0004497">
    <property type="term" value="F:monooxygenase activity"/>
    <property type="evidence" value="ECO:0007669"/>
    <property type="project" value="UniProtKB-KW"/>
</dbReference>
<dbReference type="GO" id="GO:0008810">
    <property type="term" value="F:cellulase activity"/>
    <property type="evidence" value="ECO:0007669"/>
    <property type="project" value="UniProtKB-UniRule"/>
</dbReference>
<dbReference type="GO" id="GO:0046872">
    <property type="term" value="F:metal ion binding"/>
    <property type="evidence" value="ECO:0007669"/>
    <property type="project" value="UniProtKB-KW"/>
</dbReference>
<dbReference type="OrthoDB" id="6038816at2759"/>
<dbReference type="GO" id="GO:0030248">
    <property type="term" value="F:cellulose binding"/>
    <property type="evidence" value="ECO:0007669"/>
    <property type="project" value="UniProtKB-UniRule"/>
</dbReference>
<comment type="cofactor">
    <cofactor evidence="1">
        <name>Cu(2+)</name>
        <dbReference type="ChEBI" id="CHEBI:29036"/>
    </cofactor>
</comment>
<evidence type="ECO:0000256" key="9">
    <source>
        <dbReference type="ARBA" id="ARBA00023157"/>
    </source>
</evidence>
<comment type="catalytic activity">
    <reaction evidence="11">
        <text>[(1-&gt;4)-beta-D-glucosyl]n+m + reduced acceptor + O2 = 4-dehydro-beta-D-glucosyl-[(1-&gt;4)-beta-D-glucosyl]n-1 + [(1-&gt;4)-beta-D-glucosyl]m + acceptor + H2O.</text>
        <dbReference type="EC" id="1.14.99.56"/>
    </reaction>
</comment>
<sequence>MKSFTTVLVVLCLLQQASAHYIFWQLTYEGTKYPSYTYVRKNNNYNSPVTVLTSNDLRCNEGGASGASTETLPVKTGSEFTFTADIAVYHQGATSIYMAKAPGTAKEYDGSGQNWFKIYELGPKFTGSGEPAWPLYTTYTYRIPPATPNGEYLLRIEQLAIHNPGSTPQFYVSCAQVSVSGGGNGKPGPLVSIPGHVKGTESGYTANIYNNFKSYMIVGPQVWAAQNDTSAPAETTSITAIPIVTTKSLTPVGLPTTLVTTSVGTTSSTKVCHFGTTSSTTTTISSTKVCHFGTSSSLNPITIPTTASSTSQTTSIPSPVFSLSPITTRTNNPSGPLTIYVTLPPTTVTITAPASGDGKTVTVTTVSIFTVTTYDTVTVTATINGGNTASTNTPPTETGNDGGGKAGTIAMYMQCGGKDFTGTGTCVAGSTCRFNSEYYSQCVAG</sequence>
<dbReference type="SMART" id="SM00236">
    <property type="entry name" value="fCBD"/>
    <property type="match status" value="1"/>
</dbReference>
<comment type="domain">
    <text evidence="11">Has a modular structure: an endo-beta-1,4-glucanase catalytic module at the N-terminus, a linker rich in serines and threonines, and a C-terminal carbohydrate-binding module (CBM).</text>
</comment>
<name>A0A1E1LP16_9HELO</name>
<keyword evidence="9 11" id="KW-1015">Disulfide bond</keyword>
<gene>
    <name evidence="14" type="ORF">RAG0_16128</name>
</gene>
<dbReference type="EC" id="1.14.99.56" evidence="11"/>
<evidence type="ECO:0000256" key="12">
    <source>
        <dbReference type="SAM" id="SignalP"/>
    </source>
</evidence>
<dbReference type="Pfam" id="PF00734">
    <property type="entry name" value="CBM_1"/>
    <property type="match status" value="1"/>
</dbReference>
<protein>
    <recommendedName>
        <fullName evidence="11">AA9 family lytic polysaccharide monooxygenase</fullName>
        <ecNumber evidence="11">1.14.99.56</ecNumber>
    </recommendedName>
    <alternativeName>
        <fullName evidence="11">Endo-beta-1,4-glucanase</fullName>
    </alternativeName>
    <alternativeName>
        <fullName evidence="11">Glycosyl hydrolase 61 family protein</fullName>
    </alternativeName>
</protein>
<dbReference type="Gene3D" id="2.70.50.70">
    <property type="match status" value="1"/>
</dbReference>
<keyword evidence="4" id="KW-0479">Metal-binding</keyword>
<dbReference type="InterPro" id="IPR035971">
    <property type="entry name" value="CBD_sf"/>
</dbReference>
<dbReference type="PROSITE" id="PS51164">
    <property type="entry name" value="CBM1_2"/>
    <property type="match status" value="1"/>
</dbReference>
<evidence type="ECO:0000256" key="3">
    <source>
        <dbReference type="ARBA" id="ARBA00022525"/>
    </source>
</evidence>
<evidence type="ECO:0000256" key="7">
    <source>
        <dbReference type="ARBA" id="ARBA00023008"/>
    </source>
</evidence>
<keyword evidence="15" id="KW-1185">Reference proteome</keyword>
<keyword evidence="8" id="KW-0503">Monooxygenase</keyword>
<dbReference type="PROSITE" id="PS00562">
    <property type="entry name" value="CBM1_1"/>
    <property type="match status" value="1"/>
</dbReference>
<feature type="domain" description="CBM1" evidence="13">
    <location>
        <begin position="407"/>
        <end position="443"/>
    </location>
</feature>
<evidence type="ECO:0000259" key="13">
    <source>
        <dbReference type="PROSITE" id="PS51164"/>
    </source>
</evidence>
<keyword evidence="5 12" id="KW-0732">Signal</keyword>
<feature type="chain" id="PRO_5009447313" description="AA9 family lytic polysaccharide monooxygenase" evidence="12">
    <location>
        <begin position="20"/>
        <end position="445"/>
    </location>
</feature>
<accession>A0A1E1LP16</accession>
<evidence type="ECO:0000256" key="2">
    <source>
        <dbReference type="ARBA" id="ARBA00004613"/>
    </source>
</evidence>
<reference evidence="15" key="1">
    <citation type="submission" date="2016-03" db="EMBL/GenBank/DDBJ databases">
        <authorList>
            <person name="Guldener U."/>
        </authorList>
    </citation>
    <scope>NUCLEOTIDE SEQUENCE [LARGE SCALE GENOMIC DNA]</scope>
    <source>
        <strain evidence="15">04CH-RAC-A.6.1</strain>
    </source>
</reference>
<evidence type="ECO:0000256" key="5">
    <source>
        <dbReference type="ARBA" id="ARBA00022729"/>
    </source>
</evidence>
<evidence type="ECO:0000313" key="15">
    <source>
        <dbReference type="Proteomes" id="UP000178912"/>
    </source>
</evidence>
<evidence type="ECO:0000256" key="11">
    <source>
        <dbReference type="RuleBase" id="RU368122"/>
    </source>
</evidence>
<keyword evidence="7" id="KW-0186">Copper</keyword>